<dbReference type="Proteomes" id="UP001145109">
    <property type="component" value="Unassembled WGS sequence"/>
</dbReference>
<comment type="caution">
    <text evidence="1">The sequence shown here is derived from an EMBL/GenBank/DDBJ whole genome shotgun (WGS) entry which is preliminary data.</text>
</comment>
<reference evidence="1" key="1">
    <citation type="submission" date="2022-09" db="EMBL/GenBank/DDBJ databases">
        <title>Draft genome sequence of Coprococcus comes strain 31264.</title>
        <authorList>
            <person name="Atsushi H."/>
            <person name="Moriya O."/>
            <person name="Mitsuo S."/>
        </authorList>
    </citation>
    <scope>NUCLEOTIDE SEQUENCE</scope>
    <source>
        <strain evidence="1">JCM 31264</strain>
    </source>
</reference>
<reference evidence="1" key="2">
    <citation type="submission" date="2022-11" db="EMBL/GenBank/DDBJ databases">
        <title>Draft genome sequence of Coprococcus comes strain 31264.</title>
        <authorList>
            <person name="Hisatomi A."/>
            <person name="Ohkuma M."/>
            <person name="Sakamoto M."/>
        </authorList>
    </citation>
    <scope>NUCLEOTIDE SEQUENCE</scope>
    <source>
        <strain evidence="1">JCM 31264</strain>
    </source>
</reference>
<name>A0AA37VFA9_9FIRM</name>
<proteinExistence type="predicted"/>
<sequence length="62" mass="6414">MASLFAIYGLSSIAFSVSGLIGTTAFSSVVFCSDFASSVFGVPFAHPDVSVTADIINAIYIM</sequence>
<dbReference type="EMBL" id="BSCI01000017">
    <property type="protein sequence ID" value="GLG88048.1"/>
    <property type="molecule type" value="Genomic_DNA"/>
</dbReference>
<evidence type="ECO:0000313" key="2">
    <source>
        <dbReference type="Proteomes" id="UP001145109"/>
    </source>
</evidence>
<evidence type="ECO:0000313" key="1">
    <source>
        <dbReference type="EMBL" id="GLG88048.1"/>
    </source>
</evidence>
<protein>
    <submittedName>
        <fullName evidence="1">Uncharacterized protein</fullName>
    </submittedName>
</protein>
<accession>A0AA37VFA9</accession>
<organism evidence="1 2">
    <name type="scientific">Coprococcus comes</name>
    <dbReference type="NCBI Taxonomy" id="410072"/>
    <lineage>
        <taxon>Bacteria</taxon>
        <taxon>Bacillati</taxon>
        <taxon>Bacillota</taxon>
        <taxon>Clostridia</taxon>
        <taxon>Lachnospirales</taxon>
        <taxon>Lachnospiraceae</taxon>
        <taxon>Coprococcus</taxon>
    </lineage>
</organism>
<gene>
    <name evidence="1" type="ORF">comes_25950</name>
</gene>
<dbReference type="AlphaFoldDB" id="A0AA37VFA9"/>